<accession>A0A5J6MN71</accession>
<evidence type="ECO:0008006" key="3">
    <source>
        <dbReference type="Google" id="ProtNLM"/>
    </source>
</evidence>
<keyword evidence="2" id="KW-1185">Reference proteome</keyword>
<dbReference type="KEGG" id="htq:FRZ44_33190"/>
<dbReference type="Proteomes" id="UP000326202">
    <property type="component" value="Chromosome"/>
</dbReference>
<organism evidence="1 2">
    <name type="scientific">Hypericibacter terrae</name>
    <dbReference type="NCBI Taxonomy" id="2602015"/>
    <lineage>
        <taxon>Bacteria</taxon>
        <taxon>Pseudomonadati</taxon>
        <taxon>Pseudomonadota</taxon>
        <taxon>Alphaproteobacteria</taxon>
        <taxon>Rhodospirillales</taxon>
        <taxon>Dongiaceae</taxon>
        <taxon>Hypericibacter</taxon>
    </lineage>
</organism>
<dbReference type="InterPro" id="IPR001920">
    <property type="entry name" value="Asp/Glu_race"/>
</dbReference>
<sequence length="114" mass="11951">MKGESGRTIGLIGGLGPGATIHYYERLTQAFAERGVPLRLSISHADLSYVLGRVQAGAPAQRLVRDQGADAVILAGTELSLAFDETTCGFRALVCACAHLDAIIARALADRPTS</sequence>
<dbReference type="AlphaFoldDB" id="A0A5J6MN71"/>
<dbReference type="RefSeq" id="WP_151178218.1">
    <property type="nucleotide sequence ID" value="NZ_CP042906.1"/>
</dbReference>
<evidence type="ECO:0000313" key="1">
    <source>
        <dbReference type="EMBL" id="QEX18015.1"/>
    </source>
</evidence>
<name>A0A5J6MN71_9PROT</name>
<protein>
    <recommendedName>
        <fullName evidence="3">Aspartate racemase</fullName>
    </recommendedName>
</protein>
<dbReference type="EMBL" id="CP042906">
    <property type="protein sequence ID" value="QEX18015.1"/>
    <property type="molecule type" value="Genomic_DNA"/>
</dbReference>
<dbReference type="OrthoDB" id="9803739at2"/>
<dbReference type="SUPFAM" id="SSF53681">
    <property type="entry name" value="Aspartate/glutamate racemase"/>
    <property type="match status" value="1"/>
</dbReference>
<proteinExistence type="predicted"/>
<dbReference type="GO" id="GO:0016855">
    <property type="term" value="F:racemase and epimerase activity, acting on amino acids and derivatives"/>
    <property type="evidence" value="ECO:0007669"/>
    <property type="project" value="InterPro"/>
</dbReference>
<dbReference type="Gene3D" id="3.40.50.1860">
    <property type="match status" value="2"/>
</dbReference>
<evidence type="ECO:0000313" key="2">
    <source>
        <dbReference type="Proteomes" id="UP000326202"/>
    </source>
</evidence>
<reference evidence="1 2" key="1">
    <citation type="submission" date="2019-08" db="EMBL/GenBank/DDBJ databases">
        <title>Hyperibacter terrae gen. nov., sp. nov. and Hyperibacter viscosus sp. nov., two new members in the family Rhodospirillaceae isolated from the rhizosphere of Hypericum perforatum.</title>
        <authorList>
            <person name="Noviana Z."/>
        </authorList>
    </citation>
    <scope>NUCLEOTIDE SEQUENCE [LARGE SCALE GENOMIC DNA]</scope>
    <source>
        <strain evidence="1 2">R5913</strain>
    </source>
</reference>
<gene>
    <name evidence="1" type="ORF">FRZ44_33190</name>
</gene>